<proteinExistence type="inferred from homology"/>
<feature type="lipid moiety-binding region" description="S-diacylglycerol cysteine" evidence="7">
    <location>
        <position position="21"/>
    </location>
</feature>
<dbReference type="PIRSF" id="PIRSF002854">
    <property type="entry name" value="MetQ"/>
    <property type="match status" value="1"/>
</dbReference>
<dbReference type="PANTHER" id="PTHR30429:SF0">
    <property type="entry name" value="METHIONINE-BINDING LIPOPROTEIN METQ"/>
    <property type="match status" value="1"/>
</dbReference>
<keyword evidence="10" id="KW-1185">Reference proteome</keyword>
<evidence type="ECO:0000256" key="5">
    <source>
        <dbReference type="ARBA" id="ARBA00023288"/>
    </source>
</evidence>
<accession>A0A1G8XZI7</accession>
<evidence type="ECO:0000256" key="4">
    <source>
        <dbReference type="ARBA" id="ARBA00023139"/>
    </source>
</evidence>
<feature type="chain" id="PRO_5011529395" description="Lipoprotein" evidence="8">
    <location>
        <begin position="25"/>
        <end position="276"/>
    </location>
</feature>
<evidence type="ECO:0000256" key="8">
    <source>
        <dbReference type="SAM" id="SignalP"/>
    </source>
</evidence>
<evidence type="ECO:0000256" key="1">
    <source>
        <dbReference type="ARBA" id="ARBA00004635"/>
    </source>
</evidence>
<evidence type="ECO:0000256" key="2">
    <source>
        <dbReference type="ARBA" id="ARBA00022729"/>
    </source>
</evidence>
<dbReference type="GO" id="GO:0016020">
    <property type="term" value="C:membrane"/>
    <property type="evidence" value="ECO:0007669"/>
    <property type="project" value="UniProtKB-SubCell"/>
</dbReference>
<keyword evidence="3" id="KW-0472">Membrane</keyword>
<dbReference type="STRING" id="393762.SAMN05660472_00378"/>
<comment type="similarity">
    <text evidence="6">Belongs to the nlpA lipoprotein family.</text>
</comment>
<dbReference type="InterPro" id="IPR004872">
    <property type="entry name" value="Lipoprotein_NlpA"/>
</dbReference>
<dbReference type="CDD" id="cd13597">
    <property type="entry name" value="PBP2_lipoprotein_Tp32"/>
    <property type="match status" value="1"/>
</dbReference>
<keyword evidence="4" id="KW-0564">Palmitate</keyword>
<comment type="subcellular location">
    <subcellularLocation>
        <location evidence="1">Membrane</location>
        <topology evidence="1">Lipid-anchor</topology>
    </subcellularLocation>
</comment>
<dbReference type="EMBL" id="FNFP01000001">
    <property type="protein sequence ID" value="SDJ95948.1"/>
    <property type="molecule type" value="Genomic_DNA"/>
</dbReference>
<dbReference type="RefSeq" id="WP_090549507.1">
    <property type="nucleotide sequence ID" value="NZ_FNFP01000001.1"/>
</dbReference>
<dbReference type="Gene3D" id="3.40.190.10">
    <property type="entry name" value="Periplasmic binding protein-like II"/>
    <property type="match status" value="2"/>
</dbReference>
<keyword evidence="5 6" id="KW-0449">Lipoprotein</keyword>
<evidence type="ECO:0000256" key="3">
    <source>
        <dbReference type="ARBA" id="ARBA00023136"/>
    </source>
</evidence>
<keyword evidence="2 8" id="KW-0732">Signal</keyword>
<dbReference type="SUPFAM" id="SSF53850">
    <property type="entry name" value="Periplasmic binding protein-like II"/>
    <property type="match status" value="1"/>
</dbReference>
<dbReference type="Pfam" id="PF03180">
    <property type="entry name" value="Lipoprotein_9"/>
    <property type="match status" value="1"/>
</dbReference>
<evidence type="ECO:0000313" key="9">
    <source>
        <dbReference type="EMBL" id="SDJ95948.1"/>
    </source>
</evidence>
<evidence type="ECO:0000256" key="6">
    <source>
        <dbReference type="PIRNR" id="PIRNR002854"/>
    </source>
</evidence>
<dbReference type="Proteomes" id="UP000198718">
    <property type="component" value="Unassembled WGS sequence"/>
</dbReference>
<dbReference type="OrthoDB" id="9812878at2"/>
<gene>
    <name evidence="9" type="ORF">SAMN05660472_00378</name>
</gene>
<evidence type="ECO:0000256" key="7">
    <source>
        <dbReference type="PIRSR" id="PIRSR002854-1"/>
    </source>
</evidence>
<sequence length="276" mass="30051">MKKKSILFIIGLLVISLLAGCTQAEDTSGDTAITEEETAIIKVGATPVPHSEILEFIKPILADKGITLDIVEFTDYVTPNLALGDGEIDANFFQHVPYMETFAANNGLELTAATKVHVEPLGLYSKKLTSIEELEDGATIAIPNDPTNGGRALLLLQYYGFIELKEDASLTATEMDIASNPKNLKFISLESPQLPRALDDVEAAIINTNYALEAGFNPINDSLIMEDANSPYANVLTIRSEDKNNEKILTLIEILNSSEVKEFIETKYQGAVVPAF</sequence>
<dbReference type="PROSITE" id="PS51257">
    <property type="entry name" value="PROKAR_LIPOPROTEIN"/>
    <property type="match status" value="1"/>
</dbReference>
<organism evidence="9 10">
    <name type="scientific">Natronincola ferrireducens</name>
    <dbReference type="NCBI Taxonomy" id="393762"/>
    <lineage>
        <taxon>Bacteria</taxon>
        <taxon>Bacillati</taxon>
        <taxon>Bacillota</taxon>
        <taxon>Clostridia</taxon>
        <taxon>Peptostreptococcales</taxon>
        <taxon>Natronincolaceae</taxon>
        <taxon>Natronincola</taxon>
    </lineage>
</organism>
<protein>
    <recommendedName>
        <fullName evidence="6">Lipoprotein</fullName>
    </recommendedName>
</protein>
<evidence type="ECO:0000313" key="10">
    <source>
        <dbReference type="Proteomes" id="UP000198718"/>
    </source>
</evidence>
<feature type="signal peptide" evidence="8">
    <location>
        <begin position="1"/>
        <end position="24"/>
    </location>
</feature>
<dbReference type="PANTHER" id="PTHR30429">
    <property type="entry name" value="D-METHIONINE-BINDING LIPOPROTEIN METQ"/>
    <property type="match status" value="1"/>
</dbReference>
<dbReference type="AlphaFoldDB" id="A0A1G8XZI7"/>
<reference evidence="9 10" key="1">
    <citation type="submission" date="2016-10" db="EMBL/GenBank/DDBJ databases">
        <authorList>
            <person name="de Groot N.N."/>
        </authorList>
    </citation>
    <scope>NUCLEOTIDE SEQUENCE [LARGE SCALE GENOMIC DNA]</scope>
    <source>
        <strain evidence="9 10">DSM 18346</strain>
    </source>
</reference>
<name>A0A1G8XZI7_9FIRM</name>